<dbReference type="InterPro" id="IPR035906">
    <property type="entry name" value="MetI-like_sf"/>
</dbReference>
<keyword evidence="7 8" id="KW-0472">Membrane</keyword>
<evidence type="ECO:0000256" key="2">
    <source>
        <dbReference type="ARBA" id="ARBA00022448"/>
    </source>
</evidence>
<dbReference type="PROSITE" id="PS50928">
    <property type="entry name" value="ABC_TM1"/>
    <property type="match status" value="1"/>
</dbReference>
<evidence type="ECO:0000256" key="9">
    <source>
        <dbReference type="SAM" id="MobiDB-lite"/>
    </source>
</evidence>
<accession>A0A7W4YKH9</accession>
<organism evidence="11 12">
    <name type="scientific">Leifsonia aquatica</name>
    <name type="common">Corynebacterium aquaticum</name>
    <dbReference type="NCBI Taxonomy" id="144185"/>
    <lineage>
        <taxon>Bacteria</taxon>
        <taxon>Bacillati</taxon>
        <taxon>Actinomycetota</taxon>
        <taxon>Actinomycetes</taxon>
        <taxon>Micrococcales</taxon>
        <taxon>Microbacteriaceae</taxon>
        <taxon>Leifsonia</taxon>
    </lineage>
</organism>
<keyword evidence="12" id="KW-1185">Reference proteome</keyword>
<feature type="transmembrane region" description="Helical" evidence="8">
    <location>
        <begin position="20"/>
        <end position="41"/>
    </location>
</feature>
<gene>
    <name evidence="11" type="ORF">FHX33_003893</name>
</gene>
<comment type="subcellular location">
    <subcellularLocation>
        <location evidence="1 8">Cell membrane</location>
        <topology evidence="1 8">Multi-pass membrane protein</topology>
    </subcellularLocation>
</comment>
<evidence type="ECO:0000256" key="1">
    <source>
        <dbReference type="ARBA" id="ARBA00004651"/>
    </source>
</evidence>
<dbReference type="CDD" id="cd06261">
    <property type="entry name" value="TM_PBP2"/>
    <property type="match status" value="1"/>
</dbReference>
<dbReference type="GO" id="GO:0022857">
    <property type="term" value="F:transmembrane transporter activity"/>
    <property type="evidence" value="ECO:0007669"/>
    <property type="project" value="InterPro"/>
</dbReference>
<dbReference type="RefSeq" id="WP_021763078.1">
    <property type="nucleotide sequence ID" value="NZ_JACHVP010000005.1"/>
</dbReference>
<dbReference type="PANTHER" id="PTHR30614">
    <property type="entry name" value="MEMBRANE COMPONENT OF AMINO ACID ABC TRANSPORTER"/>
    <property type="match status" value="1"/>
</dbReference>
<evidence type="ECO:0000256" key="7">
    <source>
        <dbReference type="ARBA" id="ARBA00023136"/>
    </source>
</evidence>
<dbReference type="EMBL" id="JACHVP010000005">
    <property type="protein sequence ID" value="MBB2969111.1"/>
    <property type="molecule type" value="Genomic_DNA"/>
</dbReference>
<name>A0A7W4YKH9_LEIAQ</name>
<keyword evidence="4 8" id="KW-0812">Transmembrane</keyword>
<evidence type="ECO:0000313" key="11">
    <source>
        <dbReference type="EMBL" id="MBB2969111.1"/>
    </source>
</evidence>
<comment type="caution">
    <text evidence="11">The sequence shown here is derived from an EMBL/GenBank/DDBJ whole genome shotgun (WGS) entry which is preliminary data.</text>
</comment>
<dbReference type="NCBIfam" id="TIGR01726">
    <property type="entry name" value="HEQRo_perm_3TM"/>
    <property type="match status" value="1"/>
</dbReference>
<feature type="transmembrane region" description="Helical" evidence="8">
    <location>
        <begin position="100"/>
        <end position="127"/>
    </location>
</feature>
<evidence type="ECO:0000256" key="6">
    <source>
        <dbReference type="ARBA" id="ARBA00022989"/>
    </source>
</evidence>
<evidence type="ECO:0000256" key="4">
    <source>
        <dbReference type="ARBA" id="ARBA00022692"/>
    </source>
</evidence>
<evidence type="ECO:0000313" key="12">
    <source>
        <dbReference type="Proteomes" id="UP000538196"/>
    </source>
</evidence>
<keyword evidence="5" id="KW-0029">Amino-acid transport</keyword>
<evidence type="ECO:0000259" key="10">
    <source>
        <dbReference type="PROSITE" id="PS50928"/>
    </source>
</evidence>
<dbReference type="GO" id="GO:0043190">
    <property type="term" value="C:ATP-binding cassette (ABC) transporter complex"/>
    <property type="evidence" value="ECO:0007669"/>
    <property type="project" value="InterPro"/>
</dbReference>
<dbReference type="InterPro" id="IPR043429">
    <property type="entry name" value="ArtM/GltK/GlnP/TcyL/YhdX-like"/>
</dbReference>
<feature type="transmembrane region" description="Helical" evidence="8">
    <location>
        <begin position="248"/>
        <end position="273"/>
    </location>
</feature>
<feature type="region of interest" description="Disordered" evidence="9">
    <location>
        <begin position="288"/>
        <end position="321"/>
    </location>
</feature>
<protein>
    <submittedName>
        <fullName evidence="11">Polar amino acid transport system permease protein</fullName>
    </submittedName>
</protein>
<keyword evidence="3" id="KW-1003">Cell membrane</keyword>
<evidence type="ECO:0000256" key="5">
    <source>
        <dbReference type="ARBA" id="ARBA00022970"/>
    </source>
</evidence>
<proteinExistence type="inferred from homology"/>
<comment type="similarity">
    <text evidence="8">Belongs to the binding-protein-dependent transport system permease family.</text>
</comment>
<keyword evidence="6 8" id="KW-1133">Transmembrane helix</keyword>
<dbReference type="GO" id="GO:0006865">
    <property type="term" value="P:amino acid transport"/>
    <property type="evidence" value="ECO:0007669"/>
    <property type="project" value="UniProtKB-KW"/>
</dbReference>
<dbReference type="AlphaFoldDB" id="A0A7W4YKH9"/>
<dbReference type="SUPFAM" id="SSF161098">
    <property type="entry name" value="MetI-like"/>
    <property type="match status" value="1"/>
</dbReference>
<dbReference type="PANTHER" id="PTHR30614:SF0">
    <property type="entry name" value="L-CYSTINE TRANSPORT SYSTEM PERMEASE PROTEIN TCYL"/>
    <property type="match status" value="1"/>
</dbReference>
<dbReference type="Proteomes" id="UP000538196">
    <property type="component" value="Unassembled WGS sequence"/>
</dbReference>
<dbReference type="InterPro" id="IPR000515">
    <property type="entry name" value="MetI-like"/>
</dbReference>
<keyword evidence="2 8" id="KW-0813">Transport</keyword>
<reference evidence="11 12" key="1">
    <citation type="submission" date="2020-08" db="EMBL/GenBank/DDBJ databases">
        <title>Sequencing the genomes of 1000 actinobacteria strains.</title>
        <authorList>
            <person name="Klenk H.-P."/>
        </authorList>
    </citation>
    <scope>NUCLEOTIDE SEQUENCE [LARGE SCALE GENOMIC DNA]</scope>
    <source>
        <strain evidence="11 12">DSM 20146</strain>
    </source>
</reference>
<evidence type="ECO:0000256" key="8">
    <source>
        <dbReference type="RuleBase" id="RU363032"/>
    </source>
</evidence>
<feature type="transmembrane region" description="Helical" evidence="8">
    <location>
        <begin position="61"/>
        <end position="88"/>
    </location>
</feature>
<sequence length="321" mass="35273">MPEHEQGSAALAPHIPNRHIMRWVVAALLVLLLLGWLQGLAFNQALDWPTIGQYFLNYDVLAGLGRTLLITAISIVVAVILGALLATMRLSDNPVLRGLAWLYVWFFRSIPLLVLLVLTFNLSLLWPTIDIGIPYGPVFLSINTQELINPLVAAIVTFSLQQAAYTSEVLRASIQSVPAGQREAAVALGMTRTRTMMKIVFPQAFRVALPPIANDTINLLKSTSLVAFIAVPDLMYSVQQIYSSNFRIVPLLIVATLWYMIVVSILSVGQYFIERALRSSPSRVGRRTIEVEPVLPDSATPDDTAAESATPTDATPKENRA</sequence>
<feature type="domain" description="ABC transmembrane type-1" evidence="10">
    <location>
        <begin position="64"/>
        <end position="267"/>
    </location>
</feature>
<dbReference type="InterPro" id="IPR010065">
    <property type="entry name" value="AA_ABC_transptr_permease_3TM"/>
</dbReference>
<dbReference type="Gene3D" id="1.10.3720.10">
    <property type="entry name" value="MetI-like"/>
    <property type="match status" value="1"/>
</dbReference>
<dbReference type="Pfam" id="PF00528">
    <property type="entry name" value="BPD_transp_1"/>
    <property type="match status" value="1"/>
</dbReference>
<evidence type="ECO:0000256" key="3">
    <source>
        <dbReference type="ARBA" id="ARBA00022475"/>
    </source>
</evidence>